<protein>
    <submittedName>
        <fullName evidence="1">Uncharacterized protein</fullName>
    </submittedName>
</protein>
<keyword evidence="2" id="KW-1185">Reference proteome</keyword>
<proteinExistence type="predicted"/>
<dbReference type="EMBL" id="JAVDXT010000001">
    <property type="protein sequence ID" value="MDR7376381.1"/>
    <property type="molecule type" value="Genomic_DNA"/>
</dbReference>
<sequence length="43" mass="4812">MLFNSLENFLAAFMHHAPAMQGDMLNYTDVEPVIQVSEVLIAC</sequence>
<dbReference type="Gene3D" id="3.30.70.100">
    <property type="match status" value="1"/>
</dbReference>
<organism evidence="1 2">
    <name type="scientific">Rhodoferax ferrireducens</name>
    <dbReference type="NCBI Taxonomy" id="192843"/>
    <lineage>
        <taxon>Bacteria</taxon>
        <taxon>Pseudomonadati</taxon>
        <taxon>Pseudomonadota</taxon>
        <taxon>Betaproteobacteria</taxon>
        <taxon>Burkholderiales</taxon>
        <taxon>Comamonadaceae</taxon>
        <taxon>Rhodoferax</taxon>
    </lineage>
</organism>
<comment type="caution">
    <text evidence="1">The sequence shown here is derived from an EMBL/GenBank/DDBJ whole genome shotgun (WGS) entry which is preliminary data.</text>
</comment>
<name>A0ABU2C500_9BURK</name>
<reference evidence="1 2" key="1">
    <citation type="submission" date="2023-07" db="EMBL/GenBank/DDBJ databases">
        <title>Sorghum-associated microbial communities from plants grown in Nebraska, USA.</title>
        <authorList>
            <person name="Schachtman D."/>
        </authorList>
    </citation>
    <scope>NUCLEOTIDE SEQUENCE [LARGE SCALE GENOMIC DNA]</scope>
    <source>
        <strain evidence="1 2">BE313</strain>
    </source>
</reference>
<dbReference type="Proteomes" id="UP001180487">
    <property type="component" value="Unassembled WGS sequence"/>
</dbReference>
<gene>
    <name evidence="1" type="ORF">J2X19_001039</name>
</gene>
<accession>A0ABU2C500</accession>
<dbReference type="RefSeq" id="WP_310371274.1">
    <property type="nucleotide sequence ID" value="NZ_JAVDXT010000001.1"/>
</dbReference>
<evidence type="ECO:0000313" key="1">
    <source>
        <dbReference type="EMBL" id="MDR7376381.1"/>
    </source>
</evidence>
<evidence type="ECO:0000313" key="2">
    <source>
        <dbReference type="Proteomes" id="UP001180487"/>
    </source>
</evidence>